<reference evidence="4" key="2">
    <citation type="submission" date="2023-07" db="EMBL/GenBank/DDBJ databases">
        <authorList>
            <person name="Aydin F."/>
            <person name="Tarhane S."/>
            <person name="Saticioglu I.B."/>
            <person name="Karakaya E."/>
            <person name="Abay S."/>
            <person name="Guran O."/>
            <person name="Bozkurt E."/>
            <person name="Uzum N."/>
            <person name="Olgun K."/>
            <person name="Jablonski D."/>
        </authorList>
    </citation>
    <scope>NUCLEOTIDE SEQUENCE</scope>
    <source>
        <strain evidence="4">Faydin-H75</strain>
    </source>
</reference>
<dbReference type="InterPro" id="IPR046357">
    <property type="entry name" value="PPIase_dom_sf"/>
</dbReference>
<evidence type="ECO:0000259" key="3">
    <source>
        <dbReference type="PROSITE" id="PS50198"/>
    </source>
</evidence>
<dbReference type="Pfam" id="PF00639">
    <property type="entry name" value="Rotamase"/>
    <property type="match status" value="1"/>
</dbReference>
<protein>
    <submittedName>
        <fullName evidence="5">Peptidylprolyl isomerase</fullName>
        <ecNumber evidence="5">5.2.1.8</ecNumber>
    </submittedName>
</protein>
<dbReference type="EC" id="5.2.1.8" evidence="5"/>
<dbReference type="InterPro" id="IPR000297">
    <property type="entry name" value="PPIase_PpiC"/>
</dbReference>
<keyword evidence="1 5" id="KW-0413">Isomerase</keyword>
<dbReference type="InterPro" id="IPR027304">
    <property type="entry name" value="Trigger_fact/SurA_dom_sf"/>
</dbReference>
<dbReference type="Gene3D" id="6.10.140.970">
    <property type="match status" value="1"/>
</dbReference>
<dbReference type="EMBL" id="JAUYZK010000012">
    <property type="protein sequence ID" value="MDP2539621.1"/>
    <property type="molecule type" value="Genomic_DNA"/>
</dbReference>
<accession>A0AA90PRG3</accession>
<feature type="chain" id="PRO_5041724106" evidence="2">
    <location>
        <begin position="22"/>
        <end position="277"/>
    </location>
</feature>
<dbReference type="Gene3D" id="3.10.50.40">
    <property type="match status" value="1"/>
</dbReference>
<evidence type="ECO:0000313" key="7">
    <source>
        <dbReference type="Proteomes" id="UP001240777"/>
    </source>
</evidence>
<reference evidence="4 6" key="3">
    <citation type="journal article" date="2024" name="Syst. Appl. Microbiol.">
        <title>Helicobacter cappadocius sp. nov., from lizards: The first psychrotrophic Helicobacter species.</title>
        <authorList>
            <person name="Aydin F."/>
            <person name="Tarhane S."/>
            <person name="Karakaya E."/>
            <person name="Abay S."/>
            <person name="Kayman T."/>
            <person name="Guran O."/>
            <person name="Bozkurt E."/>
            <person name="Uzum N."/>
            <person name="Avci A."/>
            <person name="Olgun K."/>
            <person name="Jablonski D."/>
            <person name="Guran C."/>
            <person name="Burcin Saticioglu I."/>
        </authorList>
    </citation>
    <scope>NUCLEOTIDE SEQUENCE [LARGE SCALE GENOMIC DNA]</scope>
    <source>
        <strain evidence="4">Faydin-H75</strain>
        <strain evidence="6">faydin-H76</strain>
    </source>
</reference>
<evidence type="ECO:0000313" key="5">
    <source>
        <dbReference type="EMBL" id="MDP2539621.1"/>
    </source>
</evidence>
<reference evidence="5 7" key="1">
    <citation type="submission" date="2023-07" db="EMBL/GenBank/DDBJ databases">
        <title>Unpublished Manusciprt.</title>
        <authorList>
            <person name="Aydin F."/>
            <person name="Tarhane S."/>
            <person name="Saticioglu I.B."/>
            <person name="Karakaya E."/>
            <person name="Abay S."/>
            <person name="Guran O."/>
            <person name="Bozkurt E."/>
            <person name="Uzum N."/>
            <person name="Olgun K."/>
            <person name="Jablonski D."/>
        </authorList>
    </citation>
    <scope>NUCLEOTIDE SEQUENCE</scope>
    <source>
        <strain evidence="7">faydin-H75</strain>
        <strain evidence="5">Faydin-H76</strain>
    </source>
</reference>
<keyword evidence="1" id="KW-0697">Rotamase</keyword>
<dbReference type="InterPro" id="IPR023058">
    <property type="entry name" value="PPIase_PpiC_CS"/>
</dbReference>
<dbReference type="GO" id="GO:0003755">
    <property type="term" value="F:peptidyl-prolyl cis-trans isomerase activity"/>
    <property type="evidence" value="ECO:0007669"/>
    <property type="project" value="UniProtKB-KW"/>
</dbReference>
<feature type="signal peptide" evidence="2">
    <location>
        <begin position="1"/>
        <end position="21"/>
    </location>
</feature>
<keyword evidence="2" id="KW-0732">Signal</keyword>
<proteinExistence type="predicted"/>
<dbReference type="PROSITE" id="PS01096">
    <property type="entry name" value="PPIC_PPIASE_1"/>
    <property type="match status" value="1"/>
</dbReference>
<dbReference type="PANTHER" id="PTHR47245">
    <property type="entry name" value="PEPTIDYLPROLYL ISOMERASE"/>
    <property type="match status" value="1"/>
</dbReference>
<dbReference type="InterPro" id="IPR050245">
    <property type="entry name" value="PrsA_foldase"/>
</dbReference>
<dbReference type="AlphaFoldDB" id="A0AA90PRG3"/>
<comment type="caution">
    <text evidence="5">The sequence shown here is derived from an EMBL/GenBank/DDBJ whole genome shotgun (WGS) entry which is preliminary data.</text>
</comment>
<dbReference type="SUPFAM" id="SSF109998">
    <property type="entry name" value="Triger factor/SurA peptide-binding domain-like"/>
    <property type="match status" value="1"/>
</dbReference>
<dbReference type="EMBL" id="JAUPEV010000012">
    <property type="protein sequence ID" value="MDO7253691.1"/>
    <property type="molecule type" value="Genomic_DNA"/>
</dbReference>
<dbReference type="PROSITE" id="PS50198">
    <property type="entry name" value="PPIC_PPIASE_2"/>
    <property type="match status" value="1"/>
</dbReference>
<sequence>MKKSIVSIILAGSLCVGFLGAKTLATVDGVNITEKDFDVIKQRVPNFNYDSLKPEQKKALLDQAINNILIEKQAKKEKMEDSPDYKAALDAFKKQLLVEIWAKKQAEAIGKTKIPDAELKKYYDDNKQQFVQQEAQARHILVKTEDEAKKIISELNKTPKAKVEAKFIELANKDSIDPNTKNTQNGGDLGTFQKNQMVPEFSKAAFELKPGTYTKTPVKTEFGYHIIYLIKKNDPVTYTFEQAKATIEGMLKEKKFQADMKQKVDDLRKKAKITIAQ</sequence>
<keyword evidence="7" id="KW-1185">Reference proteome</keyword>
<feature type="domain" description="PpiC" evidence="3">
    <location>
        <begin position="132"/>
        <end position="231"/>
    </location>
</feature>
<dbReference type="RefSeq" id="WP_305517531.1">
    <property type="nucleotide sequence ID" value="NZ_JAUPEV010000012.1"/>
</dbReference>
<dbReference type="Gene3D" id="1.10.8.1040">
    <property type="match status" value="1"/>
</dbReference>
<name>A0AA90PRG3_9HELI</name>
<dbReference type="Proteomes" id="UP001240777">
    <property type="component" value="Unassembled WGS sequence"/>
</dbReference>
<gene>
    <name evidence="4" type="ORF">Q5I04_07185</name>
    <name evidence="5" type="ORF">Q5I06_07530</name>
</gene>
<dbReference type="Proteomes" id="UP001177258">
    <property type="component" value="Unassembled WGS sequence"/>
</dbReference>
<evidence type="ECO:0000256" key="1">
    <source>
        <dbReference type="PROSITE-ProRule" id="PRU00278"/>
    </source>
</evidence>
<evidence type="ECO:0000313" key="6">
    <source>
        <dbReference type="Proteomes" id="UP001177258"/>
    </source>
</evidence>
<dbReference type="SUPFAM" id="SSF54534">
    <property type="entry name" value="FKBP-like"/>
    <property type="match status" value="1"/>
</dbReference>
<organism evidence="5 6">
    <name type="scientific">Helicobacter cappadocius</name>
    <dbReference type="NCBI Taxonomy" id="3063998"/>
    <lineage>
        <taxon>Bacteria</taxon>
        <taxon>Pseudomonadati</taxon>
        <taxon>Campylobacterota</taxon>
        <taxon>Epsilonproteobacteria</taxon>
        <taxon>Campylobacterales</taxon>
        <taxon>Helicobacteraceae</taxon>
        <taxon>Helicobacter</taxon>
    </lineage>
</organism>
<evidence type="ECO:0000256" key="2">
    <source>
        <dbReference type="SAM" id="SignalP"/>
    </source>
</evidence>
<dbReference type="PANTHER" id="PTHR47245:SF2">
    <property type="entry name" value="PEPTIDYL-PROLYL CIS-TRANS ISOMERASE HP_0175-RELATED"/>
    <property type="match status" value="1"/>
</dbReference>
<evidence type="ECO:0000313" key="4">
    <source>
        <dbReference type="EMBL" id="MDO7253691.1"/>
    </source>
</evidence>